<dbReference type="Proteomes" id="UP000584642">
    <property type="component" value="Unassembled WGS sequence"/>
</dbReference>
<dbReference type="RefSeq" id="WP_180280547.1">
    <property type="nucleotide sequence ID" value="NZ_JABFDB010000001.1"/>
</dbReference>
<accession>A0ABX2T3G2</accession>
<keyword evidence="5" id="KW-0501">Molybdenum cofactor biosynthesis</keyword>
<evidence type="ECO:0000256" key="9">
    <source>
        <dbReference type="ARBA" id="ARBA00030407"/>
    </source>
</evidence>
<protein>
    <recommendedName>
        <fullName evidence="4">Molybdopterin synthase catalytic subunit</fullName>
        <ecNumber evidence="3">2.8.1.12</ecNumber>
    </recommendedName>
    <alternativeName>
        <fullName evidence="10">MPT synthase subunit 2</fullName>
    </alternativeName>
    <alternativeName>
        <fullName evidence="8">Molybdenum cofactor biosynthesis protein E</fullName>
    </alternativeName>
    <alternativeName>
        <fullName evidence="9">Molybdopterin-converting factor large subunit</fullName>
    </alternativeName>
    <alternativeName>
        <fullName evidence="11">Molybdopterin-converting factor subunit 2</fullName>
    </alternativeName>
</protein>
<comment type="subunit">
    <text evidence="7">Heterotetramer of 2 MoaD subunits and 2 MoaE subunits. Also stable as homodimer. The enzyme changes between these two forms during catalysis.</text>
</comment>
<evidence type="ECO:0000256" key="8">
    <source>
        <dbReference type="ARBA" id="ARBA00029745"/>
    </source>
</evidence>
<name>A0ABX2T3G2_9PROT</name>
<dbReference type="Pfam" id="PF02391">
    <property type="entry name" value="MoaE"/>
    <property type="match status" value="1"/>
</dbReference>
<evidence type="ECO:0000256" key="2">
    <source>
        <dbReference type="ARBA" id="ARBA00005426"/>
    </source>
</evidence>
<evidence type="ECO:0000256" key="10">
    <source>
        <dbReference type="ARBA" id="ARBA00030781"/>
    </source>
</evidence>
<evidence type="ECO:0000256" key="12">
    <source>
        <dbReference type="ARBA" id="ARBA00049878"/>
    </source>
</evidence>
<dbReference type="EC" id="2.8.1.12" evidence="3"/>
<dbReference type="InterPro" id="IPR003448">
    <property type="entry name" value="Mopterin_biosynth_MoaE"/>
</dbReference>
<dbReference type="CDD" id="cd00756">
    <property type="entry name" value="MoaE"/>
    <property type="match status" value="1"/>
</dbReference>
<dbReference type="PANTHER" id="PTHR23404">
    <property type="entry name" value="MOLYBDOPTERIN SYNTHASE RELATED"/>
    <property type="match status" value="1"/>
</dbReference>
<gene>
    <name evidence="14" type="primary">moaE</name>
    <name evidence="14" type="ORF">HND93_03875</name>
</gene>
<keyword evidence="14" id="KW-0808">Transferase</keyword>
<evidence type="ECO:0000256" key="1">
    <source>
        <dbReference type="ARBA" id="ARBA00005046"/>
    </source>
</evidence>
<evidence type="ECO:0000256" key="6">
    <source>
        <dbReference type="ARBA" id="ARBA00025448"/>
    </source>
</evidence>
<comment type="catalytic activity">
    <reaction evidence="12">
        <text>2 [molybdopterin-synthase sulfur-carrier protein]-C-terminal-Gly-aminoethanethioate + cyclic pyranopterin phosphate + H2O = molybdopterin + 2 [molybdopterin-synthase sulfur-carrier protein]-C-terminal Gly-Gly + 2 H(+)</text>
        <dbReference type="Rhea" id="RHEA:26333"/>
        <dbReference type="Rhea" id="RHEA-COMP:12202"/>
        <dbReference type="Rhea" id="RHEA-COMP:19907"/>
        <dbReference type="ChEBI" id="CHEBI:15377"/>
        <dbReference type="ChEBI" id="CHEBI:15378"/>
        <dbReference type="ChEBI" id="CHEBI:58698"/>
        <dbReference type="ChEBI" id="CHEBI:59648"/>
        <dbReference type="ChEBI" id="CHEBI:90778"/>
        <dbReference type="ChEBI" id="CHEBI:232372"/>
        <dbReference type="EC" id="2.8.1.12"/>
    </reaction>
</comment>
<evidence type="ECO:0000313" key="14">
    <source>
        <dbReference type="EMBL" id="NYZ18839.1"/>
    </source>
</evidence>
<feature type="compositionally biased region" description="Basic and acidic residues" evidence="13">
    <location>
        <begin position="127"/>
        <end position="141"/>
    </location>
</feature>
<organism evidence="14 15">
    <name type="scientific">Azospirillum oleiclasticum</name>
    <dbReference type="NCBI Taxonomy" id="2735135"/>
    <lineage>
        <taxon>Bacteria</taxon>
        <taxon>Pseudomonadati</taxon>
        <taxon>Pseudomonadota</taxon>
        <taxon>Alphaproteobacteria</taxon>
        <taxon>Rhodospirillales</taxon>
        <taxon>Azospirillaceae</taxon>
        <taxon>Azospirillum</taxon>
    </lineage>
</organism>
<evidence type="ECO:0000313" key="15">
    <source>
        <dbReference type="Proteomes" id="UP000584642"/>
    </source>
</evidence>
<dbReference type="InterPro" id="IPR036563">
    <property type="entry name" value="MoaE_sf"/>
</dbReference>
<feature type="region of interest" description="Disordered" evidence="13">
    <location>
        <begin position="127"/>
        <end position="157"/>
    </location>
</feature>
<proteinExistence type="inferred from homology"/>
<dbReference type="SUPFAM" id="SSF54690">
    <property type="entry name" value="Molybdopterin synthase subunit MoaE"/>
    <property type="match status" value="1"/>
</dbReference>
<dbReference type="GO" id="GO:0030366">
    <property type="term" value="F:molybdopterin synthase activity"/>
    <property type="evidence" value="ECO:0007669"/>
    <property type="project" value="UniProtKB-EC"/>
</dbReference>
<evidence type="ECO:0000256" key="5">
    <source>
        <dbReference type="ARBA" id="ARBA00023150"/>
    </source>
</evidence>
<sequence>MTVRVQAEDFDVGAEIDALTRDRHTIGGVTAFVGLVREIAGGDAVSAMTLEHYPGMTERQLEAIEAEARRRWPLDDVLLVHRYGRLEPGDRIVLVLTASAHRQAAFESCHFLIDWLKTKAPFWKREETPQGDRWVEAKDSDDTAAARWAENPVWPGG</sequence>
<dbReference type="Gene3D" id="3.90.1170.40">
    <property type="entry name" value="Molybdopterin biosynthesis MoaE subunit"/>
    <property type="match status" value="1"/>
</dbReference>
<dbReference type="EMBL" id="JABFDB010000001">
    <property type="protein sequence ID" value="NYZ18839.1"/>
    <property type="molecule type" value="Genomic_DNA"/>
</dbReference>
<comment type="pathway">
    <text evidence="1">Cofactor biosynthesis; molybdopterin biosynthesis.</text>
</comment>
<comment type="similarity">
    <text evidence="2">Belongs to the MoaE family.</text>
</comment>
<evidence type="ECO:0000256" key="11">
    <source>
        <dbReference type="ARBA" id="ARBA00032474"/>
    </source>
</evidence>
<keyword evidence="15" id="KW-1185">Reference proteome</keyword>
<evidence type="ECO:0000256" key="4">
    <source>
        <dbReference type="ARBA" id="ARBA00013858"/>
    </source>
</evidence>
<reference evidence="14 15" key="1">
    <citation type="submission" date="2020-05" db="EMBL/GenBank/DDBJ databases">
        <title>Azospirillum oleiclasticum sp. nov, a nitrogen-fixing and heavy crude oil-emulsifying bacterium isolated from the crude oil of Yumen Oilfield.</title>
        <authorList>
            <person name="Wu D."/>
            <person name="Cai M."/>
            <person name="Zhang X."/>
        </authorList>
    </citation>
    <scope>NUCLEOTIDE SEQUENCE [LARGE SCALE GENOMIC DNA]</scope>
    <source>
        <strain evidence="14 15">ROY-1-1-2</strain>
    </source>
</reference>
<evidence type="ECO:0000256" key="13">
    <source>
        <dbReference type="SAM" id="MobiDB-lite"/>
    </source>
</evidence>
<comment type="function">
    <text evidence="6">Converts molybdopterin precursor Z into molybdopterin. This requires the incorporation of two sulfur atoms into precursor Z to generate a dithiolene group. The sulfur is provided by MoaD.</text>
</comment>
<comment type="caution">
    <text evidence="14">The sequence shown here is derived from an EMBL/GenBank/DDBJ whole genome shotgun (WGS) entry which is preliminary data.</text>
</comment>
<dbReference type="NCBIfam" id="NF007959">
    <property type="entry name" value="PRK10678.1"/>
    <property type="match status" value="1"/>
</dbReference>
<evidence type="ECO:0000256" key="3">
    <source>
        <dbReference type="ARBA" id="ARBA00011950"/>
    </source>
</evidence>
<evidence type="ECO:0000256" key="7">
    <source>
        <dbReference type="ARBA" id="ARBA00026066"/>
    </source>
</evidence>